<dbReference type="GO" id="GO:0071008">
    <property type="term" value="C:U2-type post-mRNA release spliceosomal complex"/>
    <property type="evidence" value="ECO:0007669"/>
    <property type="project" value="InterPro"/>
</dbReference>
<dbReference type="GO" id="GO:0003677">
    <property type="term" value="F:DNA binding"/>
    <property type="evidence" value="ECO:0007669"/>
    <property type="project" value="InterPro"/>
</dbReference>
<feature type="compositionally biased region" description="Basic residues" evidence="4">
    <location>
        <begin position="71"/>
        <end position="81"/>
    </location>
</feature>
<dbReference type="InterPro" id="IPR012890">
    <property type="entry name" value="GCFC2-like"/>
</dbReference>
<dbReference type="Pfam" id="PF15458">
    <property type="entry name" value="NTR2"/>
    <property type="match status" value="1"/>
</dbReference>
<keyword evidence="3" id="KW-0539">Nucleus</keyword>
<evidence type="ECO:0000256" key="3">
    <source>
        <dbReference type="ARBA" id="ARBA00023242"/>
    </source>
</evidence>
<dbReference type="Proteomes" id="UP001367676">
    <property type="component" value="Unassembled WGS sequence"/>
</dbReference>
<dbReference type="AlphaFoldDB" id="A0AAN9Y3N2"/>
<accession>A0AAN9Y3N2</accession>
<gene>
    <name evidence="6" type="ORF">V9T40_005506</name>
</gene>
<proteinExistence type="inferred from homology"/>
<keyword evidence="7" id="KW-1185">Reference proteome</keyword>
<comment type="similarity">
    <text evidence="2">Belongs to the GCF family.</text>
</comment>
<dbReference type="InterPro" id="IPR028211">
    <property type="entry name" value="Ntr2"/>
</dbReference>
<evidence type="ECO:0000256" key="1">
    <source>
        <dbReference type="ARBA" id="ARBA00004123"/>
    </source>
</evidence>
<protein>
    <recommendedName>
        <fullName evidence="5">GCF C-terminal domain-containing protein</fullName>
    </recommendedName>
</protein>
<evidence type="ECO:0000259" key="5">
    <source>
        <dbReference type="Pfam" id="PF07842"/>
    </source>
</evidence>
<comment type="subcellular location">
    <subcellularLocation>
        <location evidence="1">Nucleus</location>
    </subcellularLocation>
</comment>
<dbReference type="InterPro" id="IPR022783">
    <property type="entry name" value="GCFC_dom"/>
</dbReference>
<comment type="caution">
    <text evidence="6">The sequence shown here is derived from an EMBL/GenBank/DDBJ whole genome shotgun (WGS) entry which is preliminary data.</text>
</comment>
<dbReference type="GO" id="GO:0000390">
    <property type="term" value="P:spliceosomal complex disassembly"/>
    <property type="evidence" value="ECO:0007669"/>
    <property type="project" value="InterPro"/>
</dbReference>
<evidence type="ECO:0000256" key="4">
    <source>
        <dbReference type="SAM" id="MobiDB-lite"/>
    </source>
</evidence>
<dbReference type="Pfam" id="PF07842">
    <property type="entry name" value="GCFC"/>
    <property type="match status" value="1"/>
</dbReference>
<feature type="region of interest" description="Disordered" evidence="4">
    <location>
        <begin position="482"/>
        <end position="512"/>
    </location>
</feature>
<feature type="compositionally biased region" description="Basic and acidic residues" evidence="4">
    <location>
        <begin position="82"/>
        <end position="92"/>
    </location>
</feature>
<organism evidence="6 7">
    <name type="scientific">Parthenolecanium corni</name>
    <dbReference type="NCBI Taxonomy" id="536013"/>
    <lineage>
        <taxon>Eukaryota</taxon>
        <taxon>Metazoa</taxon>
        <taxon>Ecdysozoa</taxon>
        <taxon>Arthropoda</taxon>
        <taxon>Hexapoda</taxon>
        <taxon>Insecta</taxon>
        <taxon>Pterygota</taxon>
        <taxon>Neoptera</taxon>
        <taxon>Paraneoptera</taxon>
        <taxon>Hemiptera</taxon>
        <taxon>Sternorrhyncha</taxon>
        <taxon>Coccoidea</taxon>
        <taxon>Coccidae</taxon>
        <taxon>Parthenolecanium</taxon>
    </lineage>
</organism>
<sequence length="832" mass="95135">MSLFKKPNRNFRRREVEIQEDDNDTKEMEVIKPKARNTEKNGDAGTRLIKQTLLSFGEELNEADDGEVFKVKKSSHSKKIRRQIDREKEERKKKGSPKVDATSDDKIKEKNQIIATEEVTIKIKNPIAGPVTVPDKILSGASAEMAGYRSSSDEDDECSLDLHNHKFSQPDHVKMVLKSGRIPDAALIHAARKRRQQVREMGTANYIPIDEENSVKVDSSSKSRLVREDDNDGSDEDEIITMSGIVSFAADREKRKEGLDTFITTDAEDENVDDDEWETQQIRKAVTGAQLAAAQQESYYQYMMNNAGATSASSVPEMIQTTGPVISNFPTTENNAAFLSLSAISDLEIAEPEEIAKKLQERLEKLVEVHNRRNFELKNMTEEVKTLTADLAQCKAVVPTLANRFQFYQDLRGYVTDLVECLDEKIPLIVSLEQRLVTMYQKKATELINRRRQDVKDQMEELTPSKNLPGMKQDEERIRRAAEREGRRYRRNKKRSLISMKSHTDGMSTDDEMPDMAVTSYRNQQEIIESDARHVFEDVVDEFIAIDEILKRFADWRRTDKTAYVEAYANMCLPKILAPIIRMNMLMWNPLLKEDDIHVEKLSWLPSVLVYSAEKTETEESLRKDPDLQLLPNLIDKVVIPKLEQIVRVQWDPVSERESHRLSALIRNITNYPIAPKSKLFTQLMNTAVNKMKQSIENDAFIPILPKQLYDAGKSNVFFQRQFAQCVKLLRNVLKWQGIINEEILTDIANSSLLNRYLLMGIRTLQPLEAASKCLMVASSLPDSWLTGNSETDLHLKPFFAYMKHLISSIDSSNPHGREAVDKLSDIIKYTG</sequence>
<feature type="domain" description="GCF C-terminal" evidence="5">
    <location>
        <begin position="546"/>
        <end position="758"/>
    </location>
</feature>
<feature type="region of interest" description="Disordered" evidence="4">
    <location>
        <begin position="65"/>
        <end position="105"/>
    </location>
</feature>
<evidence type="ECO:0000313" key="7">
    <source>
        <dbReference type="Proteomes" id="UP001367676"/>
    </source>
</evidence>
<feature type="compositionally biased region" description="Basic residues" evidence="4">
    <location>
        <begin position="1"/>
        <end position="12"/>
    </location>
</feature>
<dbReference type="PANTHER" id="PTHR12214">
    <property type="entry name" value="GC-RICH SEQUENCE DNA-BINDING FACTOR"/>
    <property type="match status" value="1"/>
</dbReference>
<reference evidence="6 7" key="1">
    <citation type="submission" date="2024-03" db="EMBL/GenBank/DDBJ databases">
        <title>Adaptation during the transition from Ophiocordyceps entomopathogen to insect associate is accompanied by gene loss and intensified selection.</title>
        <authorList>
            <person name="Ward C.M."/>
            <person name="Onetto C.A."/>
            <person name="Borneman A.R."/>
        </authorList>
    </citation>
    <scope>NUCLEOTIDE SEQUENCE [LARGE SCALE GENOMIC DNA]</scope>
    <source>
        <strain evidence="6">AWRI1</strain>
        <tissue evidence="6">Single Adult Female</tissue>
    </source>
</reference>
<name>A0AAN9Y3N2_9HEMI</name>
<feature type="compositionally biased region" description="Basic residues" evidence="4">
    <location>
        <begin position="487"/>
        <end position="496"/>
    </location>
</feature>
<evidence type="ECO:0000256" key="2">
    <source>
        <dbReference type="ARBA" id="ARBA00010801"/>
    </source>
</evidence>
<dbReference type="PANTHER" id="PTHR12214:SF0">
    <property type="entry name" value="LD29489P"/>
    <property type="match status" value="1"/>
</dbReference>
<dbReference type="EMBL" id="JBBCAQ010000023">
    <property type="protein sequence ID" value="KAK7588261.1"/>
    <property type="molecule type" value="Genomic_DNA"/>
</dbReference>
<evidence type="ECO:0000313" key="6">
    <source>
        <dbReference type="EMBL" id="KAK7588261.1"/>
    </source>
</evidence>
<feature type="region of interest" description="Disordered" evidence="4">
    <location>
        <begin position="1"/>
        <end position="27"/>
    </location>
</feature>